<dbReference type="InterPro" id="IPR036388">
    <property type="entry name" value="WH-like_DNA-bd_sf"/>
</dbReference>
<sequence>MSATPEVRDQSDSYALLNLIQGAVITQALSVAAKLGVADVLADGPLTVQEIAKRVGTDAKSTRRVLRALAGHGVFAVREDGSFENTALSDKLREDAPDTMRGFAVLMNHPILHEEWGHLLTAVETGEPNLPKLRGMGALDFFHANPEYAQVFFHAFGGLSESETAPLVQAYDFSQFNTVVDVVAGRGNLLAGILQKEPDLKGVLYDSEVATVDSQAYFEAAGVADRFTIEHGGYLDKLPPGGDAYLIKHIIHDFSEEDAVTALKNAREAMGPEGKLLVMEYVLPEGNDHHLGQAIDLWLMLMLGAQERTLNEYRELFAKAGFTLTRVVPTSAPISIIEAVPTV</sequence>
<dbReference type="InterPro" id="IPR016461">
    <property type="entry name" value="COMT-like"/>
</dbReference>
<dbReference type="EMBL" id="VIWW01000002">
    <property type="protein sequence ID" value="TWF92135.1"/>
    <property type="molecule type" value="Genomic_DNA"/>
</dbReference>
<dbReference type="PROSITE" id="PS51683">
    <property type="entry name" value="SAM_OMT_II"/>
    <property type="match status" value="1"/>
</dbReference>
<gene>
    <name evidence="7" type="ORF">FHX80_12454</name>
    <name evidence="8" type="ORF">OIE64_00815</name>
    <name evidence="9" type="ORF">OIE64_35225</name>
</gene>
<dbReference type="EMBL" id="CP109114">
    <property type="protein sequence ID" value="WSC17551.1"/>
    <property type="molecule type" value="Genomic_DNA"/>
</dbReference>
<dbReference type="InterPro" id="IPR001077">
    <property type="entry name" value="COMT_C"/>
</dbReference>
<feature type="active site" description="Proton acceptor" evidence="4">
    <location>
        <position position="252"/>
    </location>
</feature>
<evidence type="ECO:0000313" key="7">
    <source>
        <dbReference type="EMBL" id="TWF92135.1"/>
    </source>
</evidence>
<dbReference type="AlphaFoldDB" id="A0A561TYE8"/>
<dbReference type="Proteomes" id="UP001330827">
    <property type="component" value="Chromosome"/>
</dbReference>
<dbReference type="GO" id="GO:0032259">
    <property type="term" value="P:methylation"/>
    <property type="evidence" value="ECO:0007669"/>
    <property type="project" value="UniProtKB-KW"/>
</dbReference>
<dbReference type="InterPro" id="IPR036390">
    <property type="entry name" value="WH_DNA-bd_sf"/>
</dbReference>
<feature type="domain" description="O-methyltransferase dimerisation" evidence="6">
    <location>
        <begin position="18"/>
        <end position="92"/>
    </location>
</feature>
<evidence type="ECO:0000256" key="1">
    <source>
        <dbReference type="ARBA" id="ARBA00022603"/>
    </source>
</evidence>
<proteinExistence type="predicted"/>
<keyword evidence="1 7" id="KW-0489">Methyltransferase</keyword>
<dbReference type="RefSeq" id="WP_145767955.1">
    <property type="nucleotide sequence ID" value="NZ_CP109114.1"/>
</dbReference>
<dbReference type="OrthoDB" id="4145676at2"/>
<evidence type="ECO:0000256" key="4">
    <source>
        <dbReference type="PIRSR" id="PIRSR005739-1"/>
    </source>
</evidence>
<dbReference type="PANTHER" id="PTHR43712:SF2">
    <property type="entry name" value="O-METHYLTRANSFERASE CICE"/>
    <property type="match status" value="1"/>
</dbReference>
<evidence type="ECO:0000313" key="8">
    <source>
        <dbReference type="EMBL" id="WSC11560.1"/>
    </source>
</evidence>
<dbReference type="GO" id="GO:0008171">
    <property type="term" value="F:O-methyltransferase activity"/>
    <property type="evidence" value="ECO:0007669"/>
    <property type="project" value="InterPro"/>
</dbReference>
<evidence type="ECO:0000256" key="2">
    <source>
        <dbReference type="ARBA" id="ARBA00022679"/>
    </source>
</evidence>
<protein>
    <submittedName>
        <fullName evidence="8">Acetylserotonin O-methyltransferase</fullName>
    </submittedName>
    <submittedName>
        <fullName evidence="7">Hydroxyneurosporene-O-methyltransferase</fullName>
    </submittedName>
</protein>
<dbReference type="SUPFAM" id="SSF53335">
    <property type="entry name" value="S-adenosyl-L-methionine-dependent methyltransferases"/>
    <property type="match status" value="1"/>
</dbReference>
<keyword evidence="2 7" id="KW-0808">Transferase</keyword>
<dbReference type="SUPFAM" id="SSF46785">
    <property type="entry name" value="Winged helix' DNA-binding domain"/>
    <property type="match status" value="1"/>
</dbReference>
<dbReference type="EMBL" id="CP109114">
    <property type="protein sequence ID" value="WSC11560.1"/>
    <property type="molecule type" value="Genomic_DNA"/>
</dbReference>
<evidence type="ECO:0000256" key="3">
    <source>
        <dbReference type="ARBA" id="ARBA00022691"/>
    </source>
</evidence>
<evidence type="ECO:0000313" key="11">
    <source>
        <dbReference type="Proteomes" id="UP001330827"/>
    </source>
</evidence>
<dbReference type="PIRSF" id="PIRSF005739">
    <property type="entry name" value="O-mtase"/>
    <property type="match status" value="1"/>
</dbReference>
<organism evidence="7 10">
    <name type="scientific">Streptomyces brevispora</name>
    <dbReference type="NCBI Taxonomy" id="887462"/>
    <lineage>
        <taxon>Bacteria</taxon>
        <taxon>Bacillati</taxon>
        <taxon>Actinomycetota</taxon>
        <taxon>Actinomycetes</taxon>
        <taxon>Kitasatosporales</taxon>
        <taxon>Streptomycetaceae</taxon>
        <taxon>Streptomyces</taxon>
    </lineage>
</organism>
<dbReference type="Pfam" id="PF00891">
    <property type="entry name" value="Methyltransf_2"/>
    <property type="match status" value="1"/>
</dbReference>
<dbReference type="Gene3D" id="1.10.10.10">
    <property type="entry name" value="Winged helix-like DNA-binding domain superfamily/Winged helix DNA-binding domain"/>
    <property type="match status" value="1"/>
</dbReference>
<evidence type="ECO:0000259" key="6">
    <source>
        <dbReference type="Pfam" id="PF08100"/>
    </source>
</evidence>
<reference evidence="7 10" key="1">
    <citation type="submission" date="2019-06" db="EMBL/GenBank/DDBJ databases">
        <title>Sequencing the genomes of 1000 actinobacteria strains.</title>
        <authorList>
            <person name="Klenk H.-P."/>
        </authorList>
    </citation>
    <scope>NUCLEOTIDE SEQUENCE [LARGE SCALE GENOMIC DNA]</scope>
    <source>
        <strain evidence="7 10">DSM 42059</strain>
    </source>
</reference>
<dbReference type="InterPro" id="IPR012967">
    <property type="entry name" value="COMT_dimerisation"/>
</dbReference>
<dbReference type="Gene3D" id="3.40.50.150">
    <property type="entry name" value="Vaccinia Virus protein VP39"/>
    <property type="match status" value="1"/>
</dbReference>
<dbReference type="GO" id="GO:0046983">
    <property type="term" value="F:protein dimerization activity"/>
    <property type="evidence" value="ECO:0007669"/>
    <property type="project" value="InterPro"/>
</dbReference>
<reference evidence="8 11" key="2">
    <citation type="submission" date="2022-10" db="EMBL/GenBank/DDBJ databases">
        <title>The complete genomes of actinobacterial strains from the NBC collection.</title>
        <authorList>
            <person name="Joergensen T.S."/>
            <person name="Alvarez Arevalo M."/>
            <person name="Sterndorff E.B."/>
            <person name="Faurdal D."/>
            <person name="Vuksanovic O."/>
            <person name="Mourched A.-S."/>
            <person name="Charusanti P."/>
            <person name="Shaw S."/>
            <person name="Blin K."/>
            <person name="Weber T."/>
        </authorList>
    </citation>
    <scope>NUCLEOTIDE SEQUENCE [LARGE SCALE GENOMIC DNA]</scope>
    <source>
        <strain evidence="8 11">NBC 01769</strain>
    </source>
</reference>
<name>A0A561TYE8_9ACTN</name>
<keyword evidence="3" id="KW-0949">S-adenosyl-L-methionine</keyword>
<evidence type="ECO:0000313" key="9">
    <source>
        <dbReference type="EMBL" id="WSC17551.1"/>
    </source>
</evidence>
<keyword evidence="11" id="KW-1185">Reference proteome</keyword>
<evidence type="ECO:0000259" key="5">
    <source>
        <dbReference type="Pfam" id="PF00891"/>
    </source>
</evidence>
<dbReference type="PANTHER" id="PTHR43712">
    <property type="entry name" value="PUTATIVE (AFU_ORTHOLOGUE AFUA_4G14580)-RELATED"/>
    <property type="match status" value="1"/>
</dbReference>
<accession>A0A561TYE8</accession>
<evidence type="ECO:0000313" key="10">
    <source>
        <dbReference type="Proteomes" id="UP000318186"/>
    </source>
</evidence>
<dbReference type="Pfam" id="PF08100">
    <property type="entry name" value="Dimerisation"/>
    <property type="match status" value="1"/>
</dbReference>
<dbReference type="Proteomes" id="UP000318186">
    <property type="component" value="Unassembled WGS sequence"/>
</dbReference>
<feature type="domain" description="O-methyltransferase C-terminal" evidence="5">
    <location>
        <begin position="116"/>
        <end position="322"/>
    </location>
</feature>
<dbReference type="InterPro" id="IPR029063">
    <property type="entry name" value="SAM-dependent_MTases_sf"/>
</dbReference>